<protein>
    <submittedName>
        <fullName evidence="2">Uncharacterized protein</fullName>
    </submittedName>
</protein>
<name>A0AC35G8A1_9BILA</name>
<dbReference type="Proteomes" id="UP000887580">
    <property type="component" value="Unplaced"/>
</dbReference>
<accession>A0AC35G8A1</accession>
<proteinExistence type="predicted"/>
<reference evidence="2" key="1">
    <citation type="submission" date="2022-11" db="UniProtKB">
        <authorList>
            <consortium name="WormBaseParasite"/>
        </authorList>
    </citation>
    <scope>IDENTIFICATION</scope>
</reference>
<organism evidence="1 2">
    <name type="scientific">Panagrolaimus sp. PS1159</name>
    <dbReference type="NCBI Taxonomy" id="55785"/>
    <lineage>
        <taxon>Eukaryota</taxon>
        <taxon>Metazoa</taxon>
        <taxon>Ecdysozoa</taxon>
        <taxon>Nematoda</taxon>
        <taxon>Chromadorea</taxon>
        <taxon>Rhabditida</taxon>
        <taxon>Tylenchina</taxon>
        <taxon>Panagrolaimomorpha</taxon>
        <taxon>Panagrolaimoidea</taxon>
        <taxon>Panagrolaimidae</taxon>
        <taxon>Panagrolaimus</taxon>
    </lineage>
</organism>
<dbReference type="WBParaSite" id="PS1159_v2.g2625.t1">
    <property type="protein sequence ID" value="PS1159_v2.g2625.t1"/>
    <property type="gene ID" value="PS1159_v2.g2625"/>
</dbReference>
<evidence type="ECO:0000313" key="2">
    <source>
        <dbReference type="WBParaSite" id="PS1159_v2.g2625.t1"/>
    </source>
</evidence>
<sequence>MIAIVRIIVDTAQAYLFLAIPVAFTFTHEKLKKKYLQILKCHHSHSNQLNSTAVEMQVIKSITGQNMVLKDEQEHYFNTLVAEWDAKLKT</sequence>
<evidence type="ECO:0000313" key="1">
    <source>
        <dbReference type="Proteomes" id="UP000887580"/>
    </source>
</evidence>